<dbReference type="Proteomes" id="UP000693946">
    <property type="component" value="Linkage Group LG17"/>
</dbReference>
<feature type="compositionally biased region" description="Basic residues" evidence="5">
    <location>
        <begin position="89"/>
        <end position="115"/>
    </location>
</feature>
<keyword evidence="2" id="KW-0804">Transcription</keyword>
<dbReference type="GO" id="GO:0005634">
    <property type="term" value="C:nucleus"/>
    <property type="evidence" value="ECO:0007669"/>
    <property type="project" value="UniProtKB-SubCell"/>
</dbReference>
<feature type="region of interest" description="Disordered" evidence="5">
    <location>
        <begin position="1"/>
        <end position="268"/>
    </location>
</feature>
<evidence type="ECO:0000256" key="1">
    <source>
        <dbReference type="ARBA" id="ARBA00004123"/>
    </source>
</evidence>
<proteinExistence type="predicted"/>
<protein>
    <submittedName>
        <fullName evidence="6">General transcription factor 3C polypeptide 2</fullName>
    </submittedName>
</protein>
<feature type="compositionally biased region" description="Acidic residues" evidence="5">
    <location>
        <begin position="236"/>
        <end position="268"/>
    </location>
</feature>
<feature type="region of interest" description="Disordered" evidence="5">
    <location>
        <begin position="757"/>
        <end position="821"/>
    </location>
</feature>
<evidence type="ECO:0000256" key="4">
    <source>
        <dbReference type="PROSITE-ProRule" id="PRU00221"/>
    </source>
</evidence>
<feature type="compositionally biased region" description="Basic residues" evidence="5">
    <location>
        <begin position="219"/>
        <end position="230"/>
    </location>
</feature>
<dbReference type="GO" id="GO:0006383">
    <property type="term" value="P:transcription by RNA polymerase III"/>
    <property type="evidence" value="ECO:0007669"/>
    <property type="project" value="TreeGrafter"/>
</dbReference>
<dbReference type="GO" id="GO:0000127">
    <property type="term" value="C:transcription factor TFIIIC complex"/>
    <property type="evidence" value="ECO:0007669"/>
    <property type="project" value="TreeGrafter"/>
</dbReference>
<evidence type="ECO:0000313" key="7">
    <source>
        <dbReference type="Proteomes" id="UP000693946"/>
    </source>
</evidence>
<name>A0AAV6RUA3_SOLSE</name>
<evidence type="ECO:0000256" key="5">
    <source>
        <dbReference type="SAM" id="MobiDB-lite"/>
    </source>
</evidence>
<keyword evidence="4" id="KW-0853">WD repeat</keyword>
<dbReference type="EMBL" id="JAGKHQ010000009">
    <property type="protein sequence ID" value="KAG7509092.1"/>
    <property type="molecule type" value="Genomic_DNA"/>
</dbReference>
<accession>A0AAV6RUA3</accession>
<dbReference type="InterPro" id="IPR001680">
    <property type="entry name" value="WD40_rpt"/>
</dbReference>
<evidence type="ECO:0000256" key="2">
    <source>
        <dbReference type="ARBA" id="ARBA00023163"/>
    </source>
</evidence>
<dbReference type="InterPro" id="IPR052416">
    <property type="entry name" value="GTF3C_component"/>
</dbReference>
<dbReference type="PROSITE" id="PS50294">
    <property type="entry name" value="WD_REPEATS_REGION"/>
    <property type="match status" value="1"/>
</dbReference>
<keyword evidence="7" id="KW-1185">Reference proteome</keyword>
<dbReference type="PROSITE" id="PS50082">
    <property type="entry name" value="WD_REPEATS_2"/>
    <property type="match status" value="1"/>
</dbReference>
<dbReference type="InterPro" id="IPR019775">
    <property type="entry name" value="WD40_repeat_CS"/>
</dbReference>
<gene>
    <name evidence="6" type="ORF">JOB18_034541</name>
</gene>
<comment type="caution">
    <text evidence="6">The sequence shown here is derived from an EMBL/GenBank/DDBJ whole genome shotgun (WGS) entry which is preliminary data.</text>
</comment>
<dbReference type="PANTHER" id="PTHR15052">
    <property type="entry name" value="RNA POLYMERASE III TRANSCRIPTION INITIATION FACTOR COMPLEX SUBUNIT"/>
    <property type="match status" value="1"/>
</dbReference>
<feature type="region of interest" description="Disordered" evidence="5">
    <location>
        <begin position="928"/>
        <end position="952"/>
    </location>
</feature>
<comment type="subcellular location">
    <subcellularLocation>
        <location evidence="1">Nucleus</location>
    </subcellularLocation>
</comment>
<feature type="compositionally biased region" description="Basic and acidic residues" evidence="5">
    <location>
        <begin position="198"/>
        <end position="217"/>
    </location>
</feature>
<dbReference type="PANTHER" id="PTHR15052:SF2">
    <property type="entry name" value="GENERAL TRANSCRIPTION FACTOR 3C POLYPEPTIDE 2"/>
    <property type="match status" value="1"/>
</dbReference>
<organism evidence="6 7">
    <name type="scientific">Solea senegalensis</name>
    <name type="common">Senegalese sole</name>
    <dbReference type="NCBI Taxonomy" id="28829"/>
    <lineage>
        <taxon>Eukaryota</taxon>
        <taxon>Metazoa</taxon>
        <taxon>Chordata</taxon>
        <taxon>Craniata</taxon>
        <taxon>Vertebrata</taxon>
        <taxon>Euteleostomi</taxon>
        <taxon>Actinopterygii</taxon>
        <taxon>Neopterygii</taxon>
        <taxon>Teleostei</taxon>
        <taxon>Neoteleostei</taxon>
        <taxon>Acanthomorphata</taxon>
        <taxon>Carangaria</taxon>
        <taxon>Pleuronectiformes</taxon>
        <taxon>Pleuronectoidei</taxon>
        <taxon>Soleidae</taxon>
        <taxon>Solea</taxon>
    </lineage>
</organism>
<feature type="compositionally biased region" description="Basic residues" evidence="5">
    <location>
        <begin position="145"/>
        <end position="155"/>
    </location>
</feature>
<feature type="compositionally biased region" description="Acidic residues" evidence="5">
    <location>
        <begin position="763"/>
        <end position="790"/>
    </location>
</feature>
<feature type="compositionally biased region" description="Basic and acidic residues" evidence="5">
    <location>
        <begin position="9"/>
        <end position="19"/>
    </location>
</feature>
<reference evidence="6 7" key="1">
    <citation type="journal article" date="2021" name="Sci. Rep.">
        <title>Chromosome anchoring in Senegalese sole (Solea senegalensis) reveals sex-associated markers and genome rearrangements in flatfish.</title>
        <authorList>
            <person name="Guerrero-Cozar I."/>
            <person name="Gomez-Garrido J."/>
            <person name="Berbel C."/>
            <person name="Martinez-Blanch J.F."/>
            <person name="Alioto T."/>
            <person name="Claros M.G."/>
            <person name="Gagnaire P.A."/>
            <person name="Manchado M."/>
        </authorList>
    </citation>
    <scope>NUCLEOTIDE SEQUENCE [LARGE SCALE GENOMIC DNA]</scope>
    <source>
        <strain evidence="6">Sse05_10M</strain>
    </source>
</reference>
<dbReference type="Pfam" id="PF00400">
    <property type="entry name" value="WD40"/>
    <property type="match status" value="1"/>
</dbReference>
<dbReference type="PROSITE" id="PS00678">
    <property type="entry name" value="WD_REPEATS_1"/>
    <property type="match status" value="1"/>
</dbReference>
<keyword evidence="3" id="KW-0539">Nucleus</keyword>
<sequence length="952" mass="106464">MDPSDSGQGEEKPLEEHKCLPPSSRGRQRRSNPKFSDYETEKSPKGSPRKGRTPSQRALAKNKEGGDNQAMDKMAPECGMTPVKETPKKAKKTPSKKTPAKKTPAKKTPAKKTHTPKSPSADNGPLPTVEGGVVDAVHQENGTPKPKRKYVKKQKPPPVVESPGDKPEEEEEVEPGGRRRRGAAKMALKYLQTLAKEVFNHPHEDTDPRSNNKEGKTPKGNKGRRGKKRKFSDVNSDSENDDDFVPGVEDDDAEELEDDEEPDDLDLDVDMGRGFLRKQCKSPASKTNGRKGLVLNIKTLVLDFVETTKKFREDYFSNWTFPDWIPSTNKWNLVPQNDLEKYLPQELHSAAFKVSREGLGREETPLQSLNRFEAVSAHPGRWDMSLYTGGPVWSMEWCPTPDGTPATQYIALACHRGMDDRHYVHKMYGGPGLVQLWDVGTLEYNRCPDSRPFLAYGLAQDKGFIWILKWCPAGGWELPSRSRQAPFLPRLGLLAVATSSGVVTIYSLPHPDALHASKELHDSGETNQQLPIFKAEGVVTLKLGSLKKPRLDRSGQVLSLDWVPEKPHNIIAIGFYDGTIGFWDLSTKSSLLQVRESDRSLTLLPYRCLFAHDQGVRSLAFCPASRSLMVTAGEDRLVKLWDLRRPDAPITVQKRHVTNEICWPLNAPGMMMAQDMAYIAKGSQGLHYFDHHLNSFFAIPRTGTVWSLSYSDWLNCVVTADSLGEVILALLPQTSFSPPPYHKRTADKRIPIYVTSLVPNGTTEEEENEAVEGGEGGEEEEEEVAAEEQEAGERDTGSEGVDENGTENRRGGRGIGQNNKCPPLRFQTFREAVKKYCLHHTDTDMHTFKGYDKRATWKRMKNTEVKAKLNLDDMTLAAVHKVRFNPNLRCHVWLATGGQTGVVRLNCLKLLLGDRIKEVIGRSHAHFSALHKPKDQQETPEETPAQTPPEPL</sequence>
<evidence type="ECO:0000313" key="6">
    <source>
        <dbReference type="EMBL" id="KAG7509092.1"/>
    </source>
</evidence>
<dbReference type="AlphaFoldDB" id="A0AAV6RUA3"/>
<evidence type="ECO:0000256" key="3">
    <source>
        <dbReference type="ARBA" id="ARBA00023242"/>
    </source>
</evidence>
<feature type="repeat" description="WD" evidence="4">
    <location>
        <begin position="609"/>
        <end position="651"/>
    </location>
</feature>
<dbReference type="SMART" id="SM00320">
    <property type="entry name" value="WD40"/>
    <property type="match status" value="3"/>
</dbReference>